<keyword evidence="14" id="KW-1185">Reference proteome</keyword>
<evidence type="ECO:0000256" key="2">
    <source>
        <dbReference type="ARBA" id="ARBA00008314"/>
    </source>
</evidence>
<dbReference type="GO" id="GO:0016459">
    <property type="term" value="C:myosin complex"/>
    <property type="evidence" value="ECO:0007669"/>
    <property type="project" value="UniProtKB-KW"/>
</dbReference>
<dbReference type="Pfam" id="PF00063">
    <property type="entry name" value="Myosin_head"/>
    <property type="match status" value="1"/>
</dbReference>
<dbReference type="Gene3D" id="1.10.10.820">
    <property type="match status" value="1"/>
</dbReference>
<dbReference type="InterPro" id="IPR010926">
    <property type="entry name" value="Myosin_TH1"/>
</dbReference>
<dbReference type="FunFam" id="1.20.58.530:FF:000004">
    <property type="entry name" value="Unconventional myosin ID"/>
    <property type="match status" value="1"/>
</dbReference>
<keyword evidence="4 10" id="KW-0547">Nucleotide-binding</keyword>
<dbReference type="FunFam" id="1.20.5.190:FF:000007">
    <property type="entry name" value="Myosin-ib isoform 2"/>
    <property type="match status" value="1"/>
</dbReference>
<dbReference type="GeneTree" id="ENSGT00940000155752"/>
<evidence type="ECO:0000313" key="14">
    <source>
        <dbReference type="Proteomes" id="UP001501940"/>
    </source>
</evidence>
<dbReference type="Pfam" id="PF00612">
    <property type="entry name" value="IQ"/>
    <property type="match status" value="2"/>
</dbReference>
<sequence>MEVKTSLLDNMIGVGDMVLLEPLSEDSFLDNLRKRFDHNEIYTYIGSVVISMNPYRSLPIYTPDKVEEYRNRNFYELSPHIYALADEAYRSLRDQDKDQCILITGESGAGKTEASKLVMSYVAAVCGKGQEVNKVKEQLLQSNPVLEGESKTLHPNSGGKYMDIEFDFKGDPLGGVISNYLLEKSRVVKQPRGERNFHIFYQLLSGASDDTLKQLKLDRDFSKYNYLSLDSAVVNGLDDAANFRTVRNAMQIVGFMEDEVQSVLELVAAVLKLGNIEFKPESRCNGTDESRIKDKNDLKEMCELLGIEQSVLERAFSYRTVEAKMEKVSTTLNVSQAQAKTRHKVMGVLDIYGFEIFEDNSFEQFIINYCNEKLQQIFIELTLREEQEEYVREGIEWTNIEYFNNAIICDLIENNQNGILAMLDEECLRPGTVTDETFLDKLNTICAEHQHFESRLSKNSKFLTDHSLPHNCFRIQHYAGKVLYRVEGFVDKNNDLLYRDLSQAMYKANHSLIKQLFPEGNPAKVNLKRPLTAGSQFKTSVGTLMKNLQTKNPNYIRCIKPNDKKASHIFTDSLVRHQVRYLGLMENVRVRRAGYAFRQAYEPCLERYKMLCKKTWPHWRGPAREGVEVLMADLQVPAEEFSYGRSKIFIRNPRTLFFLEERRRQCLQDLATLIQKIYRGWKCRSQFLLLKQSQIVVAAWYRRFAQQKKYQNIKSATTVVQSYTRGWQARKLLRELKYQKRCEEAVTTIAAFWHGTQVRREYRKFFRANAGKKIYDFTIQRIMQKYFLGLKTTLPSMSPIDKNWPARPYRFLDGVHTELRRIFHLWRCKKYRGQFTEERKAVYEEKLEASEIFKDKKALYPSSVSQPFKGDYLEISKNPKYQKLNSAVDEKVLLADVVNKINRANGKGTARIFLLTKKSVVLADQKTGQVKASVPLPDVASVSVSTQSDGFFALKLKEGSASAVKGDFLLSSEHLIEIITKLHRIGVTAADREQLNIDISDEFLVQFKQDKVCVKFIQGGPKNGSGVSCKRKNNRLLEVSVPTTA</sequence>
<protein>
    <recommendedName>
        <fullName evidence="15">Myosin IB</fullName>
    </recommendedName>
</protein>
<dbReference type="PANTHER" id="PTHR13140:SF802">
    <property type="entry name" value="UNCONVENTIONAL MYOSIN-IB ISOFORM X1"/>
    <property type="match status" value="1"/>
</dbReference>
<evidence type="ECO:0000259" key="11">
    <source>
        <dbReference type="PROSITE" id="PS51456"/>
    </source>
</evidence>
<dbReference type="Gene3D" id="3.40.850.10">
    <property type="entry name" value="Kinesin motor domain"/>
    <property type="match status" value="1"/>
</dbReference>
<dbReference type="GO" id="GO:0005516">
    <property type="term" value="F:calmodulin binding"/>
    <property type="evidence" value="ECO:0007669"/>
    <property type="project" value="UniProtKB-KW"/>
</dbReference>
<reference evidence="13" key="3">
    <citation type="submission" date="2025-09" db="UniProtKB">
        <authorList>
            <consortium name="Ensembl"/>
        </authorList>
    </citation>
    <scope>IDENTIFICATION</scope>
</reference>
<keyword evidence="9 10" id="KW-0009">Actin-binding</keyword>
<evidence type="ECO:0000256" key="6">
    <source>
        <dbReference type="ARBA" id="ARBA00022860"/>
    </source>
</evidence>
<dbReference type="PRINTS" id="PR00193">
    <property type="entry name" value="MYOSINHEAVY"/>
</dbReference>
<dbReference type="CDD" id="cd01378">
    <property type="entry name" value="MYSc_Myo1"/>
    <property type="match status" value="1"/>
</dbReference>
<dbReference type="SUPFAM" id="SSF52540">
    <property type="entry name" value="P-loop containing nucleoside triphosphate hydrolases"/>
    <property type="match status" value="1"/>
</dbReference>
<keyword evidence="7 10" id="KW-0518">Myosin</keyword>
<dbReference type="PROSITE" id="PS51456">
    <property type="entry name" value="MYOSIN_MOTOR"/>
    <property type="match status" value="1"/>
</dbReference>
<dbReference type="GO" id="GO:0005886">
    <property type="term" value="C:plasma membrane"/>
    <property type="evidence" value="ECO:0007669"/>
    <property type="project" value="TreeGrafter"/>
</dbReference>
<dbReference type="InterPro" id="IPR036961">
    <property type="entry name" value="Kinesin_motor_dom_sf"/>
</dbReference>
<proteinExistence type="inferred from homology"/>
<evidence type="ECO:0000256" key="8">
    <source>
        <dbReference type="ARBA" id="ARBA00023175"/>
    </source>
</evidence>
<dbReference type="GO" id="GO:0007015">
    <property type="term" value="P:actin filament organization"/>
    <property type="evidence" value="ECO:0007669"/>
    <property type="project" value="TreeGrafter"/>
</dbReference>
<dbReference type="Ensembl" id="ENSAOCT00000020294.2">
    <property type="protein sequence ID" value="ENSAOCP00000027811.2"/>
    <property type="gene ID" value="ENSAOCG00000017205.2"/>
</dbReference>
<evidence type="ECO:0000256" key="4">
    <source>
        <dbReference type="ARBA" id="ARBA00022741"/>
    </source>
</evidence>
<evidence type="ECO:0000259" key="12">
    <source>
        <dbReference type="PROSITE" id="PS51757"/>
    </source>
</evidence>
<dbReference type="PROSITE" id="PS51757">
    <property type="entry name" value="TH1"/>
    <property type="match status" value="1"/>
</dbReference>
<comment type="similarity">
    <text evidence="2 10">Belongs to the TRAFAC class myosin-kinesin ATPase superfamily. Myosin family.</text>
</comment>
<evidence type="ECO:0000256" key="1">
    <source>
        <dbReference type="ARBA" id="ARBA00004544"/>
    </source>
</evidence>
<feature type="domain" description="Myosin motor" evidence="11">
    <location>
        <begin position="12"/>
        <end position="664"/>
    </location>
</feature>
<dbReference type="InterPro" id="IPR036072">
    <property type="entry name" value="MYSc_Myo1"/>
</dbReference>
<dbReference type="PROSITE" id="PS50096">
    <property type="entry name" value="IQ"/>
    <property type="match status" value="3"/>
</dbReference>
<accession>A0A3Q1D9W0</accession>
<keyword evidence="8 10" id="KW-0505">Motor protein</keyword>
<dbReference type="Proteomes" id="UP001501940">
    <property type="component" value="Chromosome 11"/>
</dbReference>
<keyword evidence="3" id="KW-0677">Repeat</keyword>
<feature type="binding site" evidence="10">
    <location>
        <begin position="105"/>
        <end position="112"/>
    </location>
    <ligand>
        <name>ATP</name>
        <dbReference type="ChEBI" id="CHEBI:30616"/>
    </ligand>
</feature>
<dbReference type="GO" id="GO:0030048">
    <property type="term" value="P:actin filament-based movement"/>
    <property type="evidence" value="ECO:0007669"/>
    <property type="project" value="TreeGrafter"/>
</dbReference>
<dbReference type="SMART" id="SM00242">
    <property type="entry name" value="MYSc"/>
    <property type="match status" value="1"/>
</dbReference>
<dbReference type="Gene3D" id="1.20.5.190">
    <property type="match status" value="2"/>
</dbReference>
<dbReference type="GO" id="GO:0005524">
    <property type="term" value="F:ATP binding"/>
    <property type="evidence" value="ECO:0007669"/>
    <property type="project" value="UniProtKB-UniRule"/>
</dbReference>
<dbReference type="GO" id="GO:0005902">
    <property type="term" value="C:microvillus"/>
    <property type="evidence" value="ECO:0007669"/>
    <property type="project" value="TreeGrafter"/>
</dbReference>
<dbReference type="GO" id="GO:0006897">
    <property type="term" value="P:endocytosis"/>
    <property type="evidence" value="ECO:0007669"/>
    <property type="project" value="TreeGrafter"/>
</dbReference>
<dbReference type="InterPro" id="IPR001609">
    <property type="entry name" value="Myosin_head_motor_dom-like"/>
</dbReference>
<dbReference type="SMART" id="SM00015">
    <property type="entry name" value="IQ"/>
    <property type="match status" value="4"/>
</dbReference>
<keyword evidence="5 10" id="KW-0067">ATP-binding</keyword>
<comment type="subcellular location">
    <subcellularLocation>
        <location evidence="1">Cytoplasm</location>
        <location evidence="1">Cell cortex</location>
    </subcellularLocation>
</comment>
<dbReference type="PANTHER" id="PTHR13140">
    <property type="entry name" value="MYOSIN"/>
    <property type="match status" value="1"/>
</dbReference>
<dbReference type="AlphaFoldDB" id="A0A3Q1D9W0"/>
<dbReference type="InterPro" id="IPR000048">
    <property type="entry name" value="IQ_motif_EF-hand-BS"/>
</dbReference>
<dbReference type="GO" id="GO:0000146">
    <property type="term" value="F:microfilament motor activity"/>
    <property type="evidence" value="ECO:0007669"/>
    <property type="project" value="TreeGrafter"/>
</dbReference>
<keyword evidence="6" id="KW-0112">Calmodulin-binding</keyword>
<dbReference type="FunFam" id="1.20.5.4820:FF:000013">
    <property type="entry name" value="LOW QUALITY PROTEIN: unconventional myosin-Ib"/>
    <property type="match status" value="1"/>
</dbReference>
<evidence type="ECO:0000256" key="10">
    <source>
        <dbReference type="PROSITE-ProRule" id="PRU00782"/>
    </source>
</evidence>
<evidence type="ECO:0000256" key="5">
    <source>
        <dbReference type="ARBA" id="ARBA00022840"/>
    </source>
</evidence>
<dbReference type="GO" id="GO:0005938">
    <property type="term" value="C:cell cortex"/>
    <property type="evidence" value="ECO:0007669"/>
    <property type="project" value="UniProtKB-SubCell"/>
</dbReference>
<dbReference type="Gene3D" id="1.20.120.720">
    <property type="entry name" value="Myosin VI head, motor domain, U50 subdomain"/>
    <property type="match status" value="1"/>
</dbReference>
<dbReference type="Pfam" id="PF06017">
    <property type="entry name" value="Myosin_TH1"/>
    <property type="match status" value="1"/>
</dbReference>
<feature type="region of interest" description="Actin-binding" evidence="10">
    <location>
        <begin position="541"/>
        <end position="563"/>
    </location>
</feature>
<reference evidence="13" key="2">
    <citation type="submission" date="2025-08" db="UniProtKB">
        <authorList>
            <consortium name="Ensembl"/>
        </authorList>
    </citation>
    <scope>IDENTIFICATION</scope>
</reference>
<evidence type="ECO:0000256" key="3">
    <source>
        <dbReference type="ARBA" id="ARBA00022737"/>
    </source>
</evidence>
<dbReference type="GO" id="GO:0005903">
    <property type="term" value="C:brush border"/>
    <property type="evidence" value="ECO:0007669"/>
    <property type="project" value="TreeGrafter"/>
</dbReference>
<reference evidence="13 14" key="1">
    <citation type="submission" date="2022-01" db="EMBL/GenBank/DDBJ databases">
        <title>A chromosome-scale genome assembly of the false clownfish, Amphiprion ocellaris.</title>
        <authorList>
            <person name="Ryu T."/>
        </authorList>
    </citation>
    <scope>NUCLEOTIDE SEQUENCE [LARGE SCALE GENOMIC DNA]</scope>
</reference>
<gene>
    <name evidence="13" type="primary">MYO1B</name>
</gene>
<organism evidence="13 14">
    <name type="scientific">Amphiprion ocellaris</name>
    <name type="common">Clown anemonefish</name>
    <dbReference type="NCBI Taxonomy" id="80972"/>
    <lineage>
        <taxon>Eukaryota</taxon>
        <taxon>Metazoa</taxon>
        <taxon>Chordata</taxon>
        <taxon>Craniata</taxon>
        <taxon>Vertebrata</taxon>
        <taxon>Euteleostomi</taxon>
        <taxon>Actinopterygii</taxon>
        <taxon>Neopterygii</taxon>
        <taxon>Teleostei</taxon>
        <taxon>Neoteleostei</taxon>
        <taxon>Acanthomorphata</taxon>
        <taxon>Ovalentaria</taxon>
        <taxon>Pomacentridae</taxon>
        <taxon>Amphiprion</taxon>
    </lineage>
</organism>
<evidence type="ECO:0008006" key="15">
    <source>
        <dbReference type="Google" id="ProtNLM"/>
    </source>
</evidence>
<name>A0A3Q1D9W0_AMPOC</name>
<evidence type="ECO:0000256" key="9">
    <source>
        <dbReference type="ARBA" id="ARBA00023203"/>
    </source>
</evidence>
<dbReference type="InterPro" id="IPR027417">
    <property type="entry name" value="P-loop_NTPase"/>
</dbReference>
<dbReference type="GO" id="GO:0051015">
    <property type="term" value="F:actin filament binding"/>
    <property type="evidence" value="ECO:0007669"/>
    <property type="project" value="TreeGrafter"/>
</dbReference>
<evidence type="ECO:0000256" key="7">
    <source>
        <dbReference type="ARBA" id="ARBA00023123"/>
    </source>
</evidence>
<evidence type="ECO:0000313" key="13">
    <source>
        <dbReference type="Ensembl" id="ENSAOCP00000027811.2"/>
    </source>
</evidence>
<dbReference type="Gene3D" id="1.20.58.530">
    <property type="match status" value="1"/>
</dbReference>
<feature type="domain" description="TH1" evidence="12">
    <location>
        <begin position="857"/>
        <end position="1043"/>
    </location>
</feature>
<dbReference type="Gene3D" id="6.20.240.20">
    <property type="match status" value="1"/>
</dbReference>
<dbReference type="FunFam" id="1.10.10.820:FF:000001">
    <property type="entry name" value="Myosin heavy chain"/>
    <property type="match status" value="1"/>
</dbReference>